<dbReference type="Gene3D" id="3.40.50.150">
    <property type="entry name" value="Vaccinia Virus protein VP39"/>
    <property type="match status" value="1"/>
</dbReference>
<name>A0A840L776_9BURK</name>
<feature type="domain" description="Methyltransferase" evidence="1">
    <location>
        <begin position="48"/>
        <end position="138"/>
    </location>
</feature>
<proteinExistence type="predicted"/>
<dbReference type="GO" id="GO:0008168">
    <property type="term" value="F:methyltransferase activity"/>
    <property type="evidence" value="ECO:0007669"/>
    <property type="project" value="UniProtKB-KW"/>
</dbReference>
<dbReference type="InterPro" id="IPR041698">
    <property type="entry name" value="Methyltransf_25"/>
</dbReference>
<evidence type="ECO:0000313" key="2">
    <source>
        <dbReference type="EMBL" id="MBB4842009.1"/>
    </source>
</evidence>
<keyword evidence="2" id="KW-0830">Ubiquinone</keyword>
<gene>
    <name evidence="2" type="ORF">HNP55_000504</name>
</gene>
<evidence type="ECO:0000313" key="3">
    <source>
        <dbReference type="Proteomes" id="UP000562027"/>
    </source>
</evidence>
<dbReference type="Pfam" id="PF13649">
    <property type="entry name" value="Methyltransf_25"/>
    <property type="match status" value="1"/>
</dbReference>
<dbReference type="GO" id="GO:0032259">
    <property type="term" value="P:methylation"/>
    <property type="evidence" value="ECO:0007669"/>
    <property type="project" value="UniProtKB-KW"/>
</dbReference>
<dbReference type="SUPFAM" id="SSF53335">
    <property type="entry name" value="S-adenosyl-L-methionine-dependent methyltransferases"/>
    <property type="match status" value="1"/>
</dbReference>
<dbReference type="InterPro" id="IPR029063">
    <property type="entry name" value="SAM-dependent_MTases_sf"/>
</dbReference>
<keyword evidence="2" id="KW-0808">Transferase</keyword>
<protein>
    <submittedName>
        <fullName evidence="2">Ubiquinone/menaquinone biosynthesis C-methylase UbiE</fullName>
    </submittedName>
</protein>
<dbReference type="EMBL" id="JACHLP010000001">
    <property type="protein sequence ID" value="MBB4842009.1"/>
    <property type="molecule type" value="Genomic_DNA"/>
</dbReference>
<keyword evidence="3" id="KW-1185">Reference proteome</keyword>
<dbReference type="PANTHER" id="PTHR43591">
    <property type="entry name" value="METHYLTRANSFERASE"/>
    <property type="match status" value="1"/>
</dbReference>
<dbReference type="CDD" id="cd02440">
    <property type="entry name" value="AdoMet_MTases"/>
    <property type="match status" value="1"/>
</dbReference>
<sequence>MQDYNAESVATFDKNAARYAERYFALSDYDHFFAWIAEATPLGSVRFLDLACGPGTVSAFIRRKRPEAEVWCVDRSPQMLAEATRLVASVQVQQADCRDLSTVPGLFDAAAFFFGLSYFDDTDARLVLSELHRLLRPGAALLLATVAGEPALTGAQCNAAGDRVFSFYRRSQEIEQMMQHAGFVIEQTHQIPSPANASVKTEDVLVRARASPK</sequence>
<dbReference type="Proteomes" id="UP000562027">
    <property type="component" value="Unassembled WGS sequence"/>
</dbReference>
<comment type="caution">
    <text evidence="2">The sequence shown here is derived from an EMBL/GenBank/DDBJ whole genome shotgun (WGS) entry which is preliminary data.</text>
</comment>
<organism evidence="2 3">
    <name type="scientific">Roseateles oligotrophus</name>
    <dbReference type="NCBI Taxonomy" id="1769250"/>
    <lineage>
        <taxon>Bacteria</taxon>
        <taxon>Pseudomonadati</taxon>
        <taxon>Pseudomonadota</taxon>
        <taxon>Betaproteobacteria</taxon>
        <taxon>Burkholderiales</taxon>
        <taxon>Sphaerotilaceae</taxon>
        <taxon>Roseateles</taxon>
    </lineage>
</organism>
<evidence type="ECO:0000259" key="1">
    <source>
        <dbReference type="Pfam" id="PF13649"/>
    </source>
</evidence>
<accession>A0A840L776</accession>
<dbReference type="AlphaFoldDB" id="A0A840L776"/>
<dbReference type="RefSeq" id="WP_184295864.1">
    <property type="nucleotide sequence ID" value="NZ_JACHLP010000001.1"/>
</dbReference>
<reference evidence="2 3" key="1">
    <citation type="submission" date="2020-08" db="EMBL/GenBank/DDBJ databases">
        <title>Functional genomics of gut bacteria from endangered species of beetles.</title>
        <authorList>
            <person name="Carlos-Shanley C."/>
        </authorList>
    </citation>
    <scope>NUCLEOTIDE SEQUENCE [LARGE SCALE GENOMIC DNA]</scope>
    <source>
        <strain evidence="2 3">S00239</strain>
    </source>
</reference>
<keyword evidence="2" id="KW-0489">Methyltransferase</keyword>